<dbReference type="InterPro" id="IPR008972">
    <property type="entry name" value="Cupredoxin"/>
</dbReference>
<dbReference type="GO" id="GO:0046872">
    <property type="term" value="F:metal ion binding"/>
    <property type="evidence" value="ECO:0007669"/>
    <property type="project" value="UniProtKB-KW"/>
</dbReference>
<evidence type="ECO:0000256" key="2">
    <source>
        <dbReference type="SAM" id="SignalP"/>
    </source>
</evidence>
<keyword evidence="1" id="KW-0479">Metal-binding</keyword>
<dbReference type="PANTHER" id="PTHR33021">
    <property type="entry name" value="BLUE COPPER PROTEIN"/>
    <property type="match status" value="1"/>
</dbReference>
<dbReference type="Gramene" id="PAN44610">
    <property type="protein sequence ID" value="PAN44610"/>
    <property type="gene ID" value="PAHAL_9G057300"/>
</dbReference>
<dbReference type="Gene3D" id="2.60.40.420">
    <property type="entry name" value="Cupredoxins - blue copper proteins"/>
    <property type="match status" value="1"/>
</dbReference>
<dbReference type="CDD" id="cd04216">
    <property type="entry name" value="Phytocyanin"/>
    <property type="match status" value="1"/>
</dbReference>
<organism evidence="4">
    <name type="scientific">Panicum hallii</name>
    <dbReference type="NCBI Taxonomy" id="206008"/>
    <lineage>
        <taxon>Eukaryota</taxon>
        <taxon>Viridiplantae</taxon>
        <taxon>Streptophyta</taxon>
        <taxon>Embryophyta</taxon>
        <taxon>Tracheophyta</taxon>
        <taxon>Spermatophyta</taxon>
        <taxon>Magnoliopsida</taxon>
        <taxon>Liliopsida</taxon>
        <taxon>Poales</taxon>
        <taxon>Poaceae</taxon>
        <taxon>PACMAD clade</taxon>
        <taxon>Panicoideae</taxon>
        <taxon>Panicodae</taxon>
        <taxon>Paniceae</taxon>
        <taxon>Panicinae</taxon>
        <taxon>Panicum</taxon>
        <taxon>Panicum sect. Panicum</taxon>
    </lineage>
</organism>
<dbReference type="Pfam" id="PF02298">
    <property type="entry name" value="Cu_bind_like"/>
    <property type="match status" value="1"/>
</dbReference>
<sequence length="126" mass="13136">MASRATVLIAAAIAVVVLLPATVSAAASYRVGDDSGWDNGVDYDAWAAGKKFKVGDTLEFLYSEGFHNVVVVDAQSYAACAVPSNAPTLASGDDRVALRQAGRWFFICGVEGHCVSGMKLAVDVHG</sequence>
<dbReference type="PROSITE" id="PS51485">
    <property type="entry name" value="PHYTOCYANIN"/>
    <property type="match status" value="1"/>
</dbReference>
<feature type="domain" description="Phytocyanin" evidence="3">
    <location>
        <begin position="27"/>
        <end position="126"/>
    </location>
</feature>
<dbReference type="GO" id="GO:0009055">
    <property type="term" value="F:electron transfer activity"/>
    <property type="evidence" value="ECO:0007669"/>
    <property type="project" value="InterPro"/>
</dbReference>
<dbReference type="Proteomes" id="UP000243499">
    <property type="component" value="Chromosome 9"/>
</dbReference>
<dbReference type="EMBL" id="CM008054">
    <property type="protein sequence ID" value="PAN44610.1"/>
    <property type="molecule type" value="Genomic_DNA"/>
</dbReference>
<dbReference type="InterPro" id="IPR033138">
    <property type="entry name" value="Cu_oxidase_CS"/>
</dbReference>
<dbReference type="InterPro" id="IPR039391">
    <property type="entry name" value="Phytocyanin-like"/>
</dbReference>
<dbReference type="PROSITE" id="PS00079">
    <property type="entry name" value="MULTICOPPER_OXIDASE1"/>
    <property type="match status" value="1"/>
</dbReference>
<protein>
    <recommendedName>
        <fullName evidence="3">Phytocyanin domain-containing protein</fullName>
    </recommendedName>
</protein>
<dbReference type="SUPFAM" id="SSF49503">
    <property type="entry name" value="Cupredoxins"/>
    <property type="match status" value="1"/>
</dbReference>
<dbReference type="InterPro" id="IPR003245">
    <property type="entry name" value="Phytocyanin_dom"/>
</dbReference>
<name>A0A2S3IHA6_9POAL</name>
<reference evidence="4" key="1">
    <citation type="submission" date="2018-04" db="EMBL/GenBank/DDBJ databases">
        <title>WGS assembly of Panicum hallii.</title>
        <authorList>
            <person name="Lovell J."/>
            <person name="Jenkins J."/>
            <person name="Lowry D."/>
            <person name="Mamidi S."/>
            <person name="Sreedasyam A."/>
            <person name="Weng X."/>
            <person name="Barry K."/>
            <person name="Bonette J."/>
            <person name="Campitelli B."/>
            <person name="Daum C."/>
            <person name="Gordon S."/>
            <person name="Gould B."/>
            <person name="Lipzen A."/>
            <person name="Macqueen A."/>
            <person name="Palacio-Mejia J."/>
            <person name="Plott C."/>
            <person name="Shakirov E."/>
            <person name="Shu S."/>
            <person name="Yoshinaga Y."/>
            <person name="Zane M."/>
            <person name="Rokhsar D."/>
            <person name="Grimwood J."/>
            <person name="Schmutz J."/>
            <person name="Juenger T."/>
        </authorList>
    </citation>
    <scope>NUCLEOTIDE SEQUENCE [LARGE SCALE GENOMIC DNA]</scope>
    <source>
        <strain evidence="4">FIL2</strain>
    </source>
</reference>
<dbReference type="GO" id="GO:0005886">
    <property type="term" value="C:plasma membrane"/>
    <property type="evidence" value="ECO:0007669"/>
    <property type="project" value="TreeGrafter"/>
</dbReference>
<accession>A0A2S3IHA6</accession>
<keyword evidence="2" id="KW-0732">Signal</keyword>
<dbReference type="FunFam" id="2.60.40.420:FF:000089">
    <property type="entry name" value="Cupredoxin superfamily protein"/>
    <property type="match status" value="1"/>
</dbReference>
<dbReference type="PANTHER" id="PTHR33021:SF346">
    <property type="entry name" value="OS03G0791300 PROTEIN"/>
    <property type="match status" value="1"/>
</dbReference>
<gene>
    <name evidence="4" type="ORF">PAHAL_9G057300</name>
</gene>
<feature type="signal peptide" evidence="2">
    <location>
        <begin position="1"/>
        <end position="25"/>
    </location>
</feature>
<dbReference type="AlphaFoldDB" id="A0A2S3IHA6"/>
<evidence type="ECO:0000313" key="4">
    <source>
        <dbReference type="EMBL" id="PAN44610.1"/>
    </source>
</evidence>
<evidence type="ECO:0000259" key="3">
    <source>
        <dbReference type="PROSITE" id="PS51485"/>
    </source>
</evidence>
<evidence type="ECO:0000256" key="1">
    <source>
        <dbReference type="ARBA" id="ARBA00022723"/>
    </source>
</evidence>
<feature type="chain" id="PRO_5015553221" description="Phytocyanin domain-containing protein" evidence="2">
    <location>
        <begin position="26"/>
        <end position="126"/>
    </location>
</feature>
<proteinExistence type="predicted"/>